<keyword evidence="3 10" id="KW-0813">Transport</keyword>
<evidence type="ECO:0000256" key="10">
    <source>
        <dbReference type="RuleBase" id="RU000488"/>
    </source>
</evidence>
<keyword evidence="4 9" id="KW-0812">Transmembrane</keyword>
<dbReference type="GO" id="GO:0005778">
    <property type="term" value="C:peroxisomal membrane"/>
    <property type="evidence" value="ECO:0007669"/>
    <property type="project" value="UniProtKB-SubCell"/>
</dbReference>
<accession>A0AAD3CZL8</accession>
<dbReference type="PANTHER" id="PTHR46650">
    <property type="entry name" value="PEROXISOMAL ADENINE NUCLEOTIDE TRANSPORTER 1"/>
    <property type="match status" value="1"/>
</dbReference>
<comment type="subcellular location">
    <subcellularLocation>
        <location evidence="1">Peroxisome membrane</location>
        <topology evidence="1">Multi-pass membrane protein</topology>
    </subcellularLocation>
</comment>
<evidence type="ECO:0000313" key="13">
    <source>
        <dbReference type="Proteomes" id="UP001054902"/>
    </source>
</evidence>
<evidence type="ECO:0000256" key="8">
    <source>
        <dbReference type="ARBA" id="ARBA00023140"/>
    </source>
</evidence>
<dbReference type="GO" id="GO:0006635">
    <property type="term" value="P:fatty acid beta-oxidation"/>
    <property type="evidence" value="ECO:0007669"/>
    <property type="project" value="InterPro"/>
</dbReference>
<dbReference type="InterPro" id="IPR023395">
    <property type="entry name" value="MCP_dom_sf"/>
</dbReference>
<dbReference type="InterPro" id="IPR045900">
    <property type="entry name" value="Peroxisomal_Ade_carrier"/>
</dbReference>
<keyword evidence="7 9" id="KW-0472">Membrane</keyword>
<protein>
    <submittedName>
        <fullName evidence="12">Uncharacterized protein</fullName>
    </submittedName>
</protein>
<evidence type="ECO:0000313" key="12">
    <source>
        <dbReference type="EMBL" id="GFH53489.1"/>
    </source>
</evidence>
<evidence type="ECO:0000256" key="1">
    <source>
        <dbReference type="ARBA" id="ARBA00004585"/>
    </source>
</evidence>
<evidence type="ECO:0000256" key="7">
    <source>
        <dbReference type="ARBA" id="ARBA00023136"/>
    </source>
</evidence>
<evidence type="ECO:0000256" key="3">
    <source>
        <dbReference type="ARBA" id="ARBA00022448"/>
    </source>
</evidence>
<name>A0AAD3CZL8_9STRA</name>
<organism evidence="12 13">
    <name type="scientific">Chaetoceros tenuissimus</name>
    <dbReference type="NCBI Taxonomy" id="426638"/>
    <lineage>
        <taxon>Eukaryota</taxon>
        <taxon>Sar</taxon>
        <taxon>Stramenopiles</taxon>
        <taxon>Ochrophyta</taxon>
        <taxon>Bacillariophyta</taxon>
        <taxon>Coscinodiscophyceae</taxon>
        <taxon>Chaetocerotophycidae</taxon>
        <taxon>Chaetocerotales</taxon>
        <taxon>Chaetocerotaceae</taxon>
        <taxon>Chaetoceros</taxon>
    </lineage>
</organism>
<proteinExistence type="inferred from homology"/>
<dbReference type="GO" id="GO:0015217">
    <property type="term" value="F:ADP transmembrane transporter activity"/>
    <property type="evidence" value="ECO:0007669"/>
    <property type="project" value="InterPro"/>
</dbReference>
<feature type="repeat" description="Solcar" evidence="9">
    <location>
        <begin position="3"/>
        <end position="125"/>
    </location>
</feature>
<dbReference type="Pfam" id="PF00153">
    <property type="entry name" value="Mito_carr"/>
    <property type="match status" value="3"/>
</dbReference>
<dbReference type="EMBL" id="BLLK01000047">
    <property type="protein sequence ID" value="GFH53489.1"/>
    <property type="molecule type" value="Genomic_DNA"/>
</dbReference>
<sequence length="336" mass="36493">MTESIAAEVIAGCVGGAFSASALYPLEVLKTKMQAEKKEDDKSSSENNEQKSEDSGSEDMEVVEKPNSSSSGSVAKHEMSMVEYAKDMYARDGITPFYAGIGTSAFQSATEKALYFFAYTSLKNVYSVISGSKEHVGTAVNLILGCMAEWAHLPITLPIDCWTTQIQTGNNDNKTPIAILCSMLSEGDGLKGMYKGIQAYTVLCLKPAIQYTVFEQVKGIMLIRKKLSNKSGKRRQNDESLTATEAFLLGMVARTIATVAVFPYLRAKVMLQSQKNDDGSKPNIPAMIVKMYSNGGLAECFQGIGPELTRGVFSAALMMMCKEKISFVVNEALKSD</sequence>
<dbReference type="InterPro" id="IPR018108">
    <property type="entry name" value="MCP_transmembrane"/>
</dbReference>
<dbReference type="Gene3D" id="1.50.40.10">
    <property type="entry name" value="Mitochondrial carrier domain"/>
    <property type="match status" value="2"/>
</dbReference>
<keyword evidence="8" id="KW-0576">Peroxisome</keyword>
<evidence type="ECO:0000256" key="2">
    <source>
        <dbReference type="ARBA" id="ARBA00006375"/>
    </source>
</evidence>
<gene>
    <name evidence="12" type="ORF">CTEN210_09965</name>
</gene>
<dbReference type="PANTHER" id="PTHR46650:SF1">
    <property type="entry name" value="PEROXISOMAL ADENINE NUCLEOTIDE TRANSPORTER 1"/>
    <property type="match status" value="1"/>
</dbReference>
<comment type="similarity">
    <text evidence="2 10">Belongs to the mitochondrial carrier (TC 2.A.29) family.</text>
</comment>
<dbReference type="AlphaFoldDB" id="A0AAD3CZL8"/>
<dbReference type="Proteomes" id="UP001054902">
    <property type="component" value="Unassembled WGS sequence"/>
</dbReference>
<feature type="repeat" description="Solcar" evidence="9">
    <location>
        <begin position="241"/>
        <end position="328"/>
    </location>
</feature>
<dbReference type="PROSITE" id="PS50920">
    <property type="entry name" value="SOLCAR"/>
    <property type="match status" value="3"/>
</dbReference>
<dbReference type="GO" id="GO:0005347">
    <property type="term" value="F:ATP transmembrane transporter activity"/>
    <property type="evidence" value="ECO:0007669"/>
    <property type="project" value="InterPro"/>
</dbReference>
<feature type="region of interest" description="Disordered" evidence="11">
    <location>
        <begin position="34"/>
        <end position="74"/>
    </location>
</feature>
<keyword evidence="6" id="KW-1133">Transmembrane helix</keyword>
<keyword evidence="5" id="KW-0677">Repeat</keyword>
<evidence type="ECO:0000256" key="6">
    <source>
        <dbReference type="ARBA" id="ARBA00022989"/>
    </source>
</evidence>
<reference evidence="12 13" key="1">
    <citation type="journal article" date="2021" name="Sci. Rep.">
        <title>The genome of the diatom Chaetoceros tenuissimus carries an ancient integrated fragment of an extant virus.</title>
        <authorList>
            <person name="Hongo Y."/>
            <person name="Kimura K."/>
            <person name="Takaki Y."/>
            <person name="Yoshida Y."/>
            <person name="Baba S."/>
            <person name="Kobayashi G."/>
            <person name="Nagasaki K."/>
            <person name="Hano T."/>
            <person name="Tomaru Y."/>
        </authorList>
    </citation>
    <scope>NUCLEOTIDE SEQUENCE [LARGE SCALE GENOMIC DNA]</scope>
    <source>
        <strain evidence="12 13">NIES-3715</strain>
    </source>
</reference>
<keyword evidence="13" id="KW-1185">Reference proteome</keyword>
<evidence type="ECO:0000256" key="9">
    <source>
        <dbReference type="PROSITE-ProRule" id="PRU00282"/>
    </source>
</evidence>
<feature type="compositionally biased region" description="Basic and acidic residues" evidence="11">
    <location>
        <begin position="34"/>
        <end position="54"/>
    </location>
</feature>
<evidence type="ECO:0000256" key="5">
    <source>
        <dbReference type="ARBA" id="ARBA00022737"/>
    </source>
</evidence>
<evidence type="ECO:0000256" key="11">
    <source>
        <dbReference type="SAM" id="MobiDB-lite"/>
    </source>
</evidence>
<comment type="caution">
    <text evidence="12">The sequence shown here is derived from an EMBL/GenBank/DDBJ whole genome shotgun (WGS) entry which is preliminary data.</text>
</comment>
<feature type="repeat" description="Solcar" evidence="9">
    <location>
        <begin position="136"/>
        <end position="220"/>
    </location>
</feature>
<dbReference type="SUPFAM" id="SSF103506">
    <property type="entry name" value="Mitochondrial carrier"/>
    <property type="match status" value="1"/>
</dbReference>
<dbReference type="GO" id="GO:0007031">
    <property type="term" value="P:peroxisome organization"/>
    <property type="evidence" value="ECO:0007669"/>
    <property type="project" value="TreeGrafter"/>
</dbReference>
<evidence type="ECO:0000256" key="4">
    <source>
        <dbReference type="ARBA" id="ARBA00022692"/>
    </source>
</evidence>